<dbReference type="EMBL" id="LYPB01000054">
    <property type="protein sequence ID" value="OAS19721.1"/>
    <property type="molecule type" value="Genomic_DNA"/>
</dbReference>
<dbReference type="OrthoDB" id="2625112at2"/>
<reference evidence="2 3" key="1">
    <citation type="submission" date="2016-05" db="EMBL/GenBank/DDBJ databases">
        <title>Paenibacillus sp. 1ZS3-15 nov., isolated from the rhizosphere soil.</title>
        <authorList>
            <person name="Zhang X.X."/>
            <person name="Zhang J."/>
        </authorList>
    </citation>
    <scope>NUCLEOTIDE SEQUENCE [LARGE SCALE GENOMIC DNA]</scope>
    <source>
        <strain evidence="2 3">1ZS3-15</strain>
    </source>
</reference>
<sequence length="70" mass="7872">MTTKIGFVLFCILSLSVLGVAAKDSPTETITDLRTDKHMIGPYSPALYDSTEQFEYEFEWQNGKIIANPQ</sequence>
<comment type="caution">
    <text evidence="2">The sequence shown here is derived from an EMBL/GenBank/DDBJ whole genome shotgun (WGS) entry which is preliminary data.</text>
</comment>
<feature type="signal peptide" evidence="1">
    <location>
        <begin position="1"/>
        <end position="22"/>
    </location>
</feature>
<accession>A0A198AFA8</accession>
<gene>
    <name evidence="2" type="ORF">A8708_26215</name>
</gene>
<protein>
    <submittedName>
        <fullName evidence="2">Uncharacterized protein</fullName>
    </submittedName>
</protein>
<evidence type="ECO:0000313" key="3">
    <source>
        <dbReference type="Proteomes" id="UP000078454"/>
    </source>
</evidence>
<feature type="chain" id="PRO_5038476942" evidence="1">
    <location>
        <begin position="23"/>
        <end position="70"/>
    </location>
</feature>
<evidence type="ECO:0000256" key="1">
    <source>
        <dbReference type="SAM" id="SignalP"/>
    </source>
</evidence>
<dbReference type="RefSeq" id="WP_068663533.1">
    <property type="nucleotide sequence ID" value="NZ_LYPB01000054.1"/>
</dbReference>
<organism evidence="2 3">
    <name type="scientific">Paenibacillus oryzisoli</name>
    <dbReference type="NCBI Taxonomy" id="1850517"/>
    <lineage>
        <taxon>Bacteria</taxon>
        <taxon>Bacillati</taxon>
        <taxon>Bacillota</taxon>
        <taxon>Bacilli</taxon>
        <taxon>Bacillales</taxon>
        <taxon>Paenibacillaceae</taxon>
        <taxon>Paenibacillus</taxon>
    </lineage>
</organism>
<name>A0A198AFA8_9BACL</name>
<dbReference type="AlphaFoldDB" id="A0A198AFA8"/>
<keyword evidence="1" id="KW-0732">Signal</keyword>
<proteinExistence type="predicted"/>
<evidence type="ECO:0000313" key="2">
    <source>
        <dbReference type="EMBL" id="OAS19721.1"/>
    </source>
</evidence>
<keyword evidence="3" id="KW-1185">Reference proteome</keyword>
<dbReference type="Proteomes" id="UP000078454">
    <property type="component" value="Unassembled WGS sequence"/>
</dbReference>